<dbReference type="NCBIfam" id="TIGR02937">
    <property type="entry name" value="sigma70-ECF"/>
    <property type="match status" value="1"/>
</dbReference>
<dbReference type="InterPro" id="IPR013324">
    <property type="entry name" value="RNA_pol_sigma_r3/r4-like"/>
</dbReference>
<protein>
    <submittedName>
        <fullName evidence="8">Sigma-70 family RNA polymerase sigma factor</fullName>
    </submittedName>
</protein>
<dbReference type="PANTHER" id="PTHR43133:SF52">
    <property type="entry name" value="ECF RNA POLYMERASE SIGMA FACTOR SIGL"/>
    <property type="match status" value="1"/>
</dbReference>
<feature type="domain" description="RNA polymerase sigma-70 region 2" evidence="6">
    <location>
        <begin position="32"/>
        <end position="98"/>
    </location>
</feature>
<keyword evidence="4" id="KW-0238">DNA-binding</keyword>
<sequence length="190" mass="21298">MRPISPLGTPATDDGASCTYPGQREGFVAAVYQHHATALLRYGVRLTSGDWHRAEDFFQEAAVRAWKHFSATPTDPLTIRPWLFTVVRNLSIDHHRNRAIRPPETHTTDNLDIPVEDAVDRVLTTQIVLGALDELSPTHREVITLLHHHGYTVAQAAEHLNVPAGTVKSRSHYALRTLRTVLRARDVTHT</sequence>
<dbReference type="AlphaFoldDB" id="A0A7G7BFS1"/>
<keyword evidence="2" id="KW-0805">Transcription regulation</keyword>
<keyword evidence="5" id="KW-0804">Transcription</keyword>
<organism evidence="8 9">
    <name type="scientific">Streptomyces finlayi</name>
    <dbReference type="NCBI Taxonomy" id="67296"/>
    <lineage>
        <taxon>Bacteria</taxon>
        <taxon>Bacillati</taxon>
        <taxon>Actinomycetota</taxon>
        <taxon>Actinomycetes</taxon>
        <taxon>Kitasatosporales</taxon>
        <taxon>Streptomycetaceae</taxon>
        <taxon>Streptomyces</taxon>
    </lineage>
</organism>
<dbReference type="InterPro" id="IPR039425">
    <property type="entry name" value="RNA_pol_sigma-70-like"/>
</dbReference>
<accession>A0A7G7BFS1</accession>
<comment type="similarity">
    <text evidence="1">Belongs to the sigma-70 factor family. ECF subfamily.</text>
</comment>
<dbReference type="Gene3D" id="1.10.10.10">
    <property type="entry name" value="Winged helix-like DNA-binding domain superfamily/Winged helix DNA-binding domain"/>
    <property type="match status" value="1"/>
</dbReference>
<proteinExistence type="inferred from homology"/>
<evidence type="ECO:0000256" key="4">
    <source>
        <dbReference type="ARBA" id="ARBA00023125"/>
    </source>
</evidence>
<dbReference type="GO" id="GO:0016987">
    <property type="term" value="F:sigma factor activity"/>
    <property type="evidence" value="ECO:0007669"/>
    <property type="project" value="UniProtKB-KW"/>
</dbReference>
<dbReference type="Pfam" id="PF04545">
    <property type="entry name" value="Sigma70_r4"/>
    <property type="match status" value="1"/>
</dbReference>
<dbReference type="InterPro" id="IPR007627">
    <property type="entry name" value="RNA_pol_sigma70_r2"/>
</dbReference>
<dbReference type="Pfam" id="PF04542">
    <property type="entry name" value="Sigma70_r2"/>
    <property type="match status" value="1"/>
</dbReference>
<dbReference type="PANTHER" id="PTHR43133">
    <property type="entry name" value="RNA POLYMERASE ECF-TYPE SIGMA FACTO"/>
    <property type="match status" value="1"/>
</dbReference>
<dbReference type="InterPro" id="IPR013325">
    <property type="entry name" value="RNA_pol_sigma_r2"/>
</dbReference>
<dbReference type="Proteomes" id="UP000515307">
    <property type="component" value="Chromosome"/>
</dbReference>
<dbReference type="InterPro" id="IPR036388">
    <property type="entry name" value="WH-like_DNA-bd_sf"/>
</dbReference>
<name>A0A7G7BFS1_9ACTN</name>
<evidence type="ECO:0000313" key="8">
    <source>
        <dbReference type="EMBL" id="QNE74186.1"/>
    </source>
</evidence>
<evidence type="ECO:0000256" key="3">
    <source>
        <dbReference type="ARBA" id="ARBA00023082"/>
    </source>
</evidence>
<gene>
    <name evidence="8" type="ORF">F0344_05805</name>
</gene>
<dbReference type="SUPFAM" id="SSF88659">
    <property type="entry name" value="Sigma3 and sigma4 domains of RNA polymerase sigma factors"/>
    <property type="match status" value="1"/>
</dbReference>
<keyword evidence="9" id="KW-1185">Reference proteome</keyword>
<dbReference type="RefSeq" id="WP_185297748.1">
    <property type="nucleotide sequence ID" value="NZ_CP045702.1"/>
</dbReference>
<evidence type="ECO:0000259" key="7">
    <source>
        <dbReference type="Pfam" id="PF04545"/>
    </source>
</evidence>
<dbReference type="GO" id="GO:0006352">
    <property type="term" value="P:DNA-templated transcription initiation"/>
    <property type="evidence" value="ECO:0007669"/>
    <property type="project" value="InterPro"/>
</dbReference>
<evidence type="ECO:0000313" key="9">
    <source>
        <dbReference type="Proteomes" id="UP000515307"/>
    </source>
</evidence>
<dbReference type="Gene3D" id="1.10.1740.10">
    <property type="match status" value="1"/>
</dbReference>
<evidence type="ECO:0000259" key="6">
    <source>
        <dbReference type="Pfam" id="PF04542"/>
    </source>
</evidence>
<feature type="domain" description="RNA polymerase sigma-70 region 4" evidence="7">
    <location>
        <begin position="131"/>
        <end position="179"/>
    </location>
</feature>
<evidence type="ECO:0000256" key="5">
    <source>
        <dbReference type="ARBA" id="ARBA00023163"/>
    </source>
</evidence>
<dbReference type="InterPro" id="IPR014284">
    <property type="entry name" value="RNA_pol_sigma-70_dom"/>
</dbReference>
<reference evidence="9" key="1">
    <citation type="submission" date="2019-10" db="EMBL/GenBank/DDBJ databases">
        <title>Antimicrobial potential of Antarctic Bacteria.</title>
        <authorList>
            <person name="Benaud N."/>
            <person name="Edwards R.J."/>
            <person name="Ferrari B.C."/>
        </authorList>
    </citation>
    <scope>NUCLEOTIDE SEQUENCE [LARGE SCALE GENOMIC DNA]</scope>
    <source>
        <strain evidence="9">NBSH44</strain>
    </source>
</reference>
<dbReference type="InterPro" id="IPR007630">
    <property type="entry name" value="RNA_pol_sigma70_r4"/>
</dbReference>
<dbReference type="GO" id="GO:0003677">
    <property type="term" value="F:DNA binding"/>
    <property type="evidence" value="ECO:0007669"/>
    <property type="project" value="UniProtKB-KW"/>
</dbReference>
<dbReference type="CDD" id="cd06171">
    <property type="entry name" value="Sigma70_r4"/>
    <property type="match status" value="1"/>
</dbReference>
<dbReference type="EMBL" id="CP045702">
    <property type="protein sequence ID" value="QNE74186.1"/>
    <property type="molecule type" value="Genomic_DNA"/>
</dbReference>
<keyword evidence="3" id="KW-0731">Sigma factor</keyword>
<dbReference type="KEGG" id="sfiy:F0344_05805"/>
<dbReference type="SUPFAM" id="SSF88946">
    <property type="entry name" value="Sigma2 domain of RNA polymerase sigma factors"/>
    <property type="match status" value="1"/>
</dbReference>
<evidence type="ECO:0000256" key="2">
    <source>
        <dbReference type="ARBA" id="ARBA00023015"/>
    </source>
</evidence>
<evidence type="ECO:0000256" key="1">
    <source>
        <dbReference type="ARBA" id="ARBA00010641"/>
    </source>
</evidence>